<feature type="domain" description="Beta-mannosidase-like galactose-binding" evidence="3">
    <location>
        <begin position="1039"/>
        <end position="1107"/>
    </location>
</feature>
<sequence length="1154" mass="125502">MIVVFPLLAMLKLCRISPVIVVVMISVISLSGCDDSVAQQGKNLHQTLEAEFASPPTEARPRVWWHWMNGNISEAGIVKDLEWMHRIGIGGVQNFDAAMETPIVVDQRISYMTPEWKKAFAKAVATAKDLKLEFAVASSAGWSLTGGPWVTPEDAMKKLVWSETTLAGGQDLRVPLAAPSGMAGPYQSIPAEYKHGHNPGAIPEAFYRDSLVLAYRLPETPVVVQKPVTVLANGVAIDAVSLLDDDLATGVSLPKGTRKTPGSIDIEYSQAQSVEAVVVYVNHLPDDFLSGKLQPTLEALSDGGEWMEIARVSLGKTPSTVSFKPVVASRFRLVFTREKPSGAFAFRPAPGIDPSGLGGLGSGSAGAPELADFRLYGSPRIDSFETKAGFRLVDDYHQLTTSSDAEQIGIAVDGVLDLTDKMDSEGVLTWSAPAGSWRVLRLGYALTGKTNSPATAEATGLEVDKYDAAAVERYLNTYLGNLREVVGDDLMGHRGLNALLTDSTEAGPSNWTPDIVGKFKALRGYDPTPWLPALTGEVMGSRRDSDAFLYDYRRTLAELVATQHYGTVAKVAQKQGLTVYGESLEANRTVSTLGDDLDMRRFADVPMAAMWTYPKGGNPGQNYIADMRGAASVAHQYGRDYVATESLTSILSPWAHAPADLQPMIDAEFLHGVNRPIIHTSPHQPLDDNAPGLSLHVFGQYFTRHETWAEMAKPWIDYIARNSYMLQQGQFVADVAYFYGEEPPLGVLAATRGYPQDVPRQYGYDFISAHTILNELYVENGTIKTKAGAVYRAIYLGGSSRDFMTLPVLSRLAQLVREGATLIGEPPEQSPSLADDAEQFSALVASIWAGEGETSPGRGQVVRSSQLEQALLDLGIVPDVSVTVSTGDLKSTKGAAGEANAVEFVHRKMPDVDIYYLANRGVSQNAEARFRVNGRVPEKWRADTGEIEPMSYRIEGGTTVVPLSMNDWESFFVVFRNEANQPEVVLGAPVISMHTEVEAPWTVDFEEDRGAPVSVVLGRLESLSNSTDPGVRYFSGVSTYTNSFNFEATDSDQKVMLDLGEVGDLAEVYVNDRYAGTAWKPPYRVDISGVVQDGNNTLTVKVANLWVNRLVGDRQPDNESQIGYTTFKTYLPSAPLRPSGLLGPVRVMTVNSNN</sequence>
<evidence type="ECO:0000313" key="4">
    <source>
        <dbReference type="EMBL" id="NHO67088.1"/>
    </source>
</evidence>
<evidence type="ECO:0000256" key="1">
    <source>
        <dbReference type="ARBA" id="ARBA00022729"/>
    </source>
</evidence>
<dbReference type="InterPro" id="IPR008979">
    <property type="entry name" value="Galactose-bd-like_sf"/>
</dbReference>
<dbReference type="AlphaFoldDB" id="A0A9E5MMQ8"/>
<evidence type="ECO:0000313" key="5">
    <source>
        <dbReference type="Proteomes" id="UP000787472"/>
    </source>
</evidence>
<dbReference type="InterPro" id="IPR054593">
    <property type="entry name" value="Beta-mannosidase-like_N2"/>
</dbReference>
<dbReference type="PANTHER" id="PTHR43817">
    <property type="entry name" value="GLYCOSYL HYDROLASE"/>
    <property type="match status" value="1"/>
</dbReference>
<keyword evidence="5" id="KW-1185">Reference proteome</keyword>
<organism evidence="4 5">
    <name type="scientific">Pseudomaricurvus hydrocarbonicus</name>
    <dbReference type="NCBI Taxonomy" id="1470433"/>
    <lineage>
        <taxon>Bacteria</taxon>
        <taxon>Pseudomonadati</taxon>
        <taxon>Pseudomonadota</taxon>
        <taxon>Gammaproteobacteria</taxon>
        <taxon>Cellvibrionales</taxon>
        <taxon>Cellvibrionaceae</taxon>
        <taxon>Pseudomaricurvus</taxon>
    </lineage>
</organism>
<comment type="caution">
    <text evidence="4">The sequence shown here is derived from an EMBL/GenBank/DDBJ whole genome shotgun (WGS) entry which is preliminary data.</text>
</comment>
<evidence type="ECO:0000256" key="2">
    <source>
        <dbReference type="ARBA" id="ARBA00022801"/>
    </source>
</evidence>
<proteinExistence type="predicted"/>
<name>A0A9E5MMQ8_9GAMM</name>
<dbReference type="EMBL" id="JAAONZ010000014">
    <property type="protein sequence ID" value="NHO67088.1"/>
    <property type="molecule type" value="Genomic_DNA"/>
</dbReference>
<keyword evidence="2 4" id="KW-0378">Hydrolase</keyword>
<accession>A0A9E5MMQ8</accession>
<dbReference type="GO" id="GO:0004553">
    <property type="term" value="F:hydrolase activity, hydrolyzing O-glycosyl compounds"/>
    <property type="evidence" value="ECO:0007669"/>
    <property type="project" value="UniProtKB-ARBA"/>
</dbReference>
<dbReference type="SUPFAM" id="SSF49785">
    <property type="entry name" value="Galactose-binding domain-like"/>
    <property type="match status" value="1"/>
</dbReference>
<keyword evidence="1" id="KW-0732">Signal</keyword>
<dbReference type="Pfam" id="PF22666">
    <property type="entry name" value="Glyco_hydro_2_N2"/>
    <property type="match status" value="1"/>
</dbReference>
<evidence type="ECO:0000259" key="3">
    <source>
        <dbReference type="Pfam" id="PF22666"/>
    </source>
</evidence>
<dbReference type="Gene3D" id="2.60.120.260">
    <property type="entry name" value="Galactose-binding domain-like"/>
    <property type="match status" value="1"/>
</dbReference>
<dbReference type="Pfam" id="PF17132">
    <property type="entry name" value="Glyco_hydro_106"/>
    <property type="match status" value="1"/>
</dbReference>
<dbReference type="NCBIfam" id="NF045579">
    <property type="entry name" value="rhamnoside_JR"/>
    <property type="match status" value="1"/>
</dbReference>
<dbReference type="Proteomes" id="UP000787472">
    <property type="component" value="Unassembled WGS sequence"/>
</dbReference>
<protein>
    <submittedName>
        <fullName evidence="4">Glycoside hydrolase</fullName>
    </submittedName>
</protein>
<dbReference type="PANTHER" id="PTHR43817:SF1">
    <property type="entry name" value="HYDROLASE, FAMILY 43, PUTATIVE (AFU_ORTHOLOGUE AFUA_3G01660)-RELATED"/>
    <property type="match status" value="1"/>
</dbReference>
<gene>
    <name evidence="4" type="ORF">G8770_16190</name>
</gene>
<dbReference type="RefSeq" id="WP_167189131.1">
    <property type="nucleotide sequence ID" value="NZ_JAAONZ010000014.1"/>
</dbReference>
<reference evidence="4" key="1">
    <citation type="submission" date="2020-03" db="EMBL/GenBank/DDBJ databases">
        <authorList>
            <person name="Guo F."/>
        </authorList>
    </citation>
    <scope>NUCLEOTIDE SEQUENCE</scope>
    <source>
        <strain evidence="4">JCM 30134</strain>
    </source>
</reference>